<name>A0A2K2EZL1_9CLOT</name>
<comment type="caution">
    <text evidence="2">The sequence shown here is derived from an EMBL/GenBank/DDBJ whole genome shotgun (WGS) entry which is preliminary data.</text>
</comment>
<evidence type="ECO:0000256" key="1">
    <source>
        <dbReference type="SAM" id="MobiDB-lite"/>
    </source>
</evidence>
<gene>
    <name evidence="2" type="ORF">CDQ84_18215</name>
</gene>
<organism evidence="2 3">
    <name type="scientific">Clostridium thermosuccinogenes</name>
    <dbReference type="NCBI Taxonomy" id="84032"/>
    <lineage>
        <taxon>Bacteria</taxon>
        <taxon>Bacillati</taxon>
        <taxon>Bacillota</taxon>
        <taxon>Clostridia</taxon>
        <taxon>Eubacteriales</taxon>
        <taxon>Clostridiaceae</taxon>
        <taxon>Clostridium</taxon>
    </lineage>
</organism>
<reference evidence="3" key="1">
    <citation type="submission" date="2017-06" db="EMBL/GenBank/DDBJ databases">
        <title>Investigating the central metabolism of Clostridium thermosuccinogenes.</title>
        <authorList>
            <person name="Koendjbiharie J.G."/>
            <person name="Van Kranenburg R."/>
            <person name="Vriesendorp B."/>
        </authorList>
    </citation>
    <scope>NUCLEOTIDE SEQUENCE [LARGE SCALE GENOMIC DNA]</scope>
    <source>
        <strain evidence="3">DSM 5806</strain>
    </source>
</reference>
<protein>
    <recommendedName>
        <fullName evidence="4">DUF4194 domain-containing protein</fullName>
    </recommendedName>
</protein>
<dbReference type="InterPro" id="IPR025449">
    <property type="entry name" value="JetB"/>
</dbReference>
<feature type="region of interest" description="Disordered" evidence="1">
    <location>
        <begin position="198"/>
        <end position="220"/>
    </location>
</feature>
<dbReference type="Pfam" id="PF13835">
    <property type="entry name" value="DUF4194"/>
    <property type="match status" value="1"/>
</dbReference>
<feature type="compositionally biased region" description="Acidic residues" evidence="1">
    <location>
        <begin position="200"/>
        <end position="209"/>
    </location>
</feature>
<keyword evidence="3" id="KW-1185">Reference proteome</keyword>
<dbReference type="KEGG" id="cthd:CDO33_01675"/>
<dbReference type="OrthoDB" id="160982at2"/>
<accession>A0A2K2EZL1</accession>
<evidence type="ECO:0008006" key="4">
    <source>
        <dbReference type="Google" id="ProtNLM"/>
    </source>
</evidence>
<proteinExistence type="predicted"/>
<dbReference type="AlphaFoldDB" id="A0A2K2EZL1"/>
<dbReference type="RefSeq" id="WP_103083163.1">
    <property type="nucleotide sequence ID" value="NZ_NIOJ01000087.1"/>
</dbReference>
<dbReference type="Proteomes" id="UP000236151">
    <property type="component" value="Unassembled WGS sequence"/>
</dbReference>
<sequence>MWMEDYEKLNNSEKEEFKHLANLLLSKTFITRDYYDLKESMMKVNPEYRFIERHFELFSDYFFYSGWAVLKDNQYGVISMENIYEYNRLKLDRSTTLMLYTIRLIYEEEREKISLRNEIMTTTGQIIHKMITMNIFRKKPSDRDISESLRLLSNHNLIQKISGQWEDADTKIMILPSVLFVLTNEKISRIHELLGTEEPMNQDEQETEQVMDTLRGEVEE</sequence>
<evidence type="ECO:0000313" key="2">
    <source>
        <dbReference type="EMBL" id="PNT94841.1"/>
    </source>
</evidence>
<dbReference type="EMBL" id="NIOJ01000087">
    <property type="protein sequence ID" value="PNT94841.1"/>
    <property type="molecule type" value="Genomic_DNA"/>
</dbReference>
<evidence type="ECO:0000313" key="3">
    <source>
        <dbReference type="Proteomes" id="UP000236151"/>
    </source>
</evidence>